<evidence type="ECO:0000259" key="9">
    <source>
        <dbReference type="PROSITE" id="PS50166"/>
    </source>
</evidence>
<dbReference type="Pfam" id="PF18829">
    <property type="entry name" value="Importin_rep_6"/>
    <property type="match status" value="1"/>
</dbReference>
<dbReference type="Proteomes" id="UP001626550">
    <property type="component" value="Unassembled WGS sequence"/>
</dbReference>
<dbReference type="Pfam" id="PF18808">
    <property type="entry name" value="Importin_rep_4"/>
    <property type="match status" value="1"/>
</dbReference>
<dbReference type="InterPro" id="IPR021133">
    <property type="entry name" value="HEAT_type_2"/>
</dbReference>
<keyword evidence="4" id="KW-0963">Cytoplasm</keyword>
<evidence type="ECO:0000256" key="3">
    <source>
        <dbReference type="ARBA" id="ARBA00022448"/>
    </source>
</evidence>
<comment type="subcellular location">
    <subcellularLocation>
        <location evidence="2">Cytoplasm</location>
    </subcellularLocation>
    <subcellularLocation>
        <location evidence="1">Nucleus</location>
    </subcellularLocation>
</comment>
<dbReference type="GO" id="GO:0005737">
    <property type="term" value="C:cytoplasm"/>
    <property type="evidence" value="ECO:0007669"/>
    <property type="project" value="UniProtKB-SubCell"/>
</dbReference>
<evidence type="ECO:0000256" key="4">
    <source>
        <dbReference type="ARBA" id="ARBA00022490"/>
    </source>
</evidence>
<dbReference type="GO" id="GO:0015031">
    <property type="term" value="P:protein transport"/>
    <property type="evidence" value="ECO:0007669"/>
    <property type="project" value="UniProtKB-KW"/>
</dbReference>
<evidence type="ECO:0000256" key="1">
    <source>
        <dbReference type="ARBA" id="ARBA00004123"/>
    </source>
</evidence>
<dbReference type="InterPro" id="IPR057672">
    <property type="entry name" value="TPR_IPO4/5"/>
</dbReference>
<dbReference type="InterPro" id="IPR001494">
    <property type="entry name" value="Importin-beta_N"/>
</dbReference>
<keyword evidence="7" id="KW-0539">Nucleus</keyword>
<keyword evidence="6" id="KW-0653">Protein transport</keyword>
<keyword evidence="5" id="KW-0677">Repeat</keyword>
<evidence type="ECO:0000313" key="11">
    <source>
        <dbReference type="Proteomes" id="UP001626550"/>
    </source>
</evidence>
<name>A0ABD2QGA7_9PLAT</name>
<dbReference type="PROSITE" id="PS50077">
    <property type="entry name" value="HEAT_REPEAT"/>
    <property type="match status" value="1"/>
</dbReference>
<proteinExistence type="predicted"/>
<gene>
    <name evidence="10" type="primary">IPO5_1</name>
    <name evidence="10" type="ORF">Ciccas_002772</name>
</gene>
<dbReference type="InterPro" id="IPR041653">
    <property type="entry name" value="Importin_rep_4"/>
</dbReference>
<dbReference type="InterPro" id="IPR034085">
    <property type="entry name" value="TOG"/>
</dbReference>
<evidence type="ECO:0000256" key="6">
    <source>
        <dbReference type="ARBA" id="ARBA00022927"/>
    </source>
</evidence>
<dbReference type="SMART" id="SM01349">
    <property type="entry name" value="TOG"/>
    <property type="match status" value="1"/>
</dbReference>
<dbReference type="AlphaFoldDB" id="A0ABD2QGA7"/>
<dbReference type="PROSITE" id="PS50166">
    <property type="entry name" value="IMPORTIN_B_NT"/>
    <property type="match status" value="1"/>
</dbReference>
<feature type="repeat" description="HEAT" evidence="8">
    <location>
        <begin position="392"/>
        <end position="434"/>
    </location>
</feature>
<comment type="caution">
    <text evidence="10">The sequence shown here is derived from an EMBL/GenBank/DDBJ whole genome shotgun (WGS) entry which is preliminary data.</text>
</comment>
<dbReference type="PANTHER" id="PTHR10527">
    <property type="entry name" value="IMPORTIN BETA"/>
    <property type="match status" value="1"/>
</dbReference>
<dbReference type="GO" id="GO:0005634">
    <property type="term" value="C:nucleus"/>
    <property type="evidence" value="ECO:0007669"/>
    <property type="project" value="UniProtKB-SubCell"/>
</dbReference>
<evidence type="ECO:0000256" key="7">
    <source>
        <dbReference type="ARBA" id="ARBA00023242"/>
    </source>
</evidence>
<dbReference type="Pfam" id="PF13513">
    <property type="entry name" value="HEAT_EZ"/>
    <property type="match status" value="1"/>
</dbReference>
<accession>A0ABD2QGA7</accession>
<keyword evidence="11" id="KW-1185">Reference proteome</keyword>
<protein>
    <submittedName>
        <fullName evidence="10">Importin-5</fullName>
    </submittedName>
</protein>
<dbReference type="InterPro" id="IPR040122">
    <property type="entry name" value="Importin_beta"/>
</dbReference>
<evidence type="ECO:0000256" key="8">
    <source>
        <dbReference type="PROSITE-ProRule" id="PRU00103"/>
    </source>
</evidence>
<dbReference type="InterPro" id="IPR016024">
    <property type="entry name" value="ARM-type_fold"/>
</dbReference>
<dbReference type="InterPro" id="IPR011989">
    <property type="entry name" value="ARM-like"/>
</dbReference>
<feature type="domain" description="Importin N-terminal" evidence="9">
    <location>
        <begin position="25"/>
        <end position="94"/>
    </location>
</feature>
<organism evidence="10 11">
    <name type="scientific">Cichlidogyrus casuarinus</name>
    <dbReference type="NCBI Taxonomy" id="1844966"/>
    <lineage>
        <taxon>Eukaryota</taxon>
        <taxon>Metazoa</taxon>
        <taxon>Spiralia</taxon>
        <taxon>Lophotrochozoa</taxon>
        <taxon>Platyhelminthes</taxon>
        <taxon>Monogenea</taxon>
        <taxon>Monopisthocotylea</taxon>
        <taxon>Dactylogyridea</taxon>
        <taxon>Ancyrocephalidae</taxon>
        <taxon>Cichlidogyrus</taxon>
    </lineage>
</organism>
<dbReference type="SUPFAM" id="SSF48371">
    <property type="entry name" value="ARM repeat"/>
    <property type="match status" value="1"/>
</dbReference>
<dbReference type="Gene3D" id="1.25.10.10">
    <property type="entry name" value="Leucine-rich Repeat Variant"/>
    <property type="match status" value="1"/>
</dbReference>
<dbReference type="Pfam" id="PF25780">
    <property type="entry name" value="TPR_IPO5"/>
    <property type="match status" value="1"/>
</dbReference>
<evidence type="ECO:0000256" key="5">
    <source>
        <dbReference type="ARBA" id="ARBA00022737"/>
    </source>
</evidence>
<evidence type="ECO:0000313" key="10">
    <source>
        <dbReference type="EMBL" id="KAL3318569.1"/>
    </source>
</evidence>
<dbReference type="EMBL" id="JBJKFK010000229">
    <property type="protein sequence ID" value="KAL3318569.1"/>
    <property type="molecule type" value="Genomic_DNA"/>
</dbReference>
<reference evidence="10 11" key="1">
    <citation type="submission" date="2024-11" db="EMBL/GenBank/DDBJ databases">
        <title>Adaptive evolution of stress response genes in parasites aligns with host niche diversity.</title>
        <authorList>
            <person name="Hahn C."/>
            <person name="Resl P."/>
        </authorList>
    </citation>
    <scope>NUCLEOTIDE SEQUENCE [LARGE SCALE GENOMIC DNA]</scope>
    <source>
        <strain evidence="10">EGGRZ-B1_66</strain>
        <tissue evidence="10">Body</tissue>
    </source>
</reference>
<evidence type="ECO:0000256" key="2">
    <source>
        <dbReference type="ARBA" id="ARBA00004496"/>
    </source>
</evidence>
<sequence>MANLQDFSEILKLLQSPENDVRNHAETAYEAIEPSQTLSLLLQTIDAESVPTEIRIFAAVLARRLLSSRFEAYTNLPEEAKVAFKSQLLLLMQKNQEEELRRKICDIACQLVNDLMADKTTQEWPELLQFMIQCSASEDMALLAFSFYILRRVPGIFADKLKEHFDVLTQMLSRGLSEQNPKVMEAVLIAIGCFLESTPEEEIVQALKPIVPKFLQAIAAFAQHDPENEEPLKALVQIADSMPKFLRAHLKETLDLCYQILINRVLDDSIRNLALEVMVTLAENTPAAVRKAAGDLVAPLVDFLLNMMCDLEDDPEWATLDTMDDEDEATNAVTAELALDRISCALGGKTVLSKITAKVPEMLSSPDWKHRHAGLMAVSACGEGCQKQMEDLLPAILQAIVPRLGDDHPRVRYAACNTLGQMAVDFAPKLQKAHHATIIPALMHVMSDSCARVQAIACAAIVNFCEKAPKIIFRQYLDPMITKLEQVMSSKFQQIQTGQGRMVLEQILTTVSSVADASEEEFVPYYDRFMPVLKYIMEQAVHPDYRMLRGKTIECISLIGLAVGKERFMQDAGPIIELLFKAQQQSSSAGDQPTGEETMQSDDPQLCFMIGAWARICKLMGPDFLPYLPMVMPQVLKTASIKPDVCVVDDDQADNVDEDENWQVVKVNDNQNFAIRTSGLEDKSTACSMLLCYARELKQDFAPYVEQVLEIMLPTLKFYFYDEVRDASAEIMPYLLDSIKPGNAASVPQVWARIFKGLMEAINNEPEREVLADQLQALAGCILVLGDMACHEDGRPNVLSSQQLTEILHLLDRLFHEHFEKANERLARRNDEDYDELEEERLMTEKDDDEFVLCNMYELMNAIFSTYKVHAVEYFKSIMVHCVQLLKPDRPWSDLQWGLAFWGDLVEFGGSYAWQFKDYYLQIFATSLSHEEPGVRQNSVSNIGNIAMHGPVDALPFLTEIVPHVIRMIESPNSRNEDNNKATENAISCLTKMMKYKPECLHQAQLGCSMEQFLSKWVQWLPIWEDDMETEHVYKQLCDLVESNNPHILGENNSNIPHIVGAIAQVISAEGITPKTGLEDLFGNPIKQKNPGEKSVWDRCVGLLRQVLSNQDILQACLPQLTSEQQKALESALKAA</sequence>
<dbReference type="InterPro" id="IPR041389">
    <property type="entry name" value="Importin_rep_6"/>
</dbReference>
<keyword evidence="3" id="KW-0813">Transport</keyword>